<dbReference type="STRING" id="1217970.SAMN05444002_0994"/>
<evidence type="ECO:0000256" key="2">
    <source>
        <dbReference type="SAM" id="Phobius"/>
    </source>
</evidence>
<feature type="domain" description="Cytochrome c-type biogenesis protein H TPR" evidence="3">
    <location>
        <begin position="159"/>
        <end position="291"/>
    </location>
</feature>
<dbReference type="Pfam" id="PF23914">
    <property type="entry name" value="TPR_CcmH_CycH"/>
    <property type="match status" value="1"/>
</dbReference>
<dbReference type="GO" id="GO:0017004">
    <property type="term" value="P:cytochrome complex assembly"/>
    <property type="evidence" value="ECO:0007669"/>
    <property type="project" value="UniProtKB-KW"/>
</dbReference>
<keyword evidence="1" id="KW-0201">Cytochrome c-type biogenesis</keyword>
<evidence type="ECO:0000256" key="1">
    <source>
        <dbReference type="ARBA" id="ARBA00022748"/>
    </source>
</evidence>
<dbReference type="OrthoDB" id="9815847at2"/>
<accession>A0A1N6EPV7</accession>
<keyword evidence="2" id="KW-0472">Membrane</keyword>
<dbReference type="Proteomes" id="UP000184932">
    <property type="component" value="Unassembled WGS sequence"/>
</dbReference>
<dbReference type="SUPFAM" id="SSF48452">
    <property type="entry name" value="TPR-like"/>
    <property type="match status" value="1"/>
</dbReference>
<dbReference type="InterPro" id="IPR017560">
    <property type="entry name" value="Cyt_c_biogenesis_CcmI"/>
</dbReference>
<keyword evidence="2" id="KW-0812">Transmembrane</keyword>
<reference evidence="5" key="1">
    <citation type="submission" date="2016-11" db="EMBL/GenBank/DDBJ databases">
        <authorList>
            <person name="Varghese N."/>
            <person name="Submissions S."/>
        </authorList>
    </citation>
    <scope>NUCLEOTIDE SEQUENCE [LARGE SCALE GENOMIC DNA]</scope>
    <source>
        <strain evidence="5">DSM 29440</strain>
    </source>
</reference>
<feature type="transmembrane region" description="Helical" evidence="2">
    <location>
        <begin position="6"/>
        <end position="23"/>
    </location>
</feature>
<dbReference type="InterPro" id="IPR056413">
    <property type="entry name" value="TPR_CcmH_CycH"/>
</dbReference>
<keyword evidence="2" id="KW-1133">Transmembrane helix</keyword>
<name>A0A1N6EPV7_9RHOB</name>
<dbReference type="Gene3D" id="1.25.40.10">
    <property type="entry name" value="Tetratricopeptide repeat domain"/>
    <property type="match status" value="1"/>
</dbReference>
<feature type="transmembrane region" description="Helical" evidence="2">
    <location>
        <begin position="95"/>
        <end position="115"/>
    </location>
</feature>
<evidence type="ECO:0000313" key="4">
    <source>
        <dbReference type="EMBL" id="SIN85045.1"/>
    </source>
</evidence>
<dbReference type="AlphaFoldDB" id="A0A1N6EPV7"/>
<keyword evidence="5" id="KW-1185">Reference proteome</keyword>
<dbReference type="NCBIfam" id="TIGR03142">
    <property type="entry name" value="cytochro_ccmI"/>
    <property type="match status" value="1"/>
</dbReference>
<dbReference type="InterPro" id="IPR011990">
    <property type="entry name" value="TPR-like_helical_dom_sf"/>
</dbReference>
<evidence type="ECO:0000313" key="5">
    <source>
        <dbReference type="Proteomes" id="UP000184932"/>
    </source>
</evidence>
<dbReference type="EMBL" id="FSRL01000001">
    <property type="protein sequence ID" value="SIN85045.1"/>
    <property type="molecule type" value="Genomic_DNA"/>
</dbReference>
<dbReference type="RefSeq" id="WP_074255108.1">
    <property type="nucleotide sequence ID" value="NZ_FSRL01000001.1"/>
</dbReference>
<sequence>MGFWIFAGGLVLLVAAVLLRTMLRGRAGEPSGEIGGIGLYREQLAAVAKDAEAGRIDAGEAARLELEIKRRILEADRAAQAAGQSRRAPGAVSRGAAAGLALVLLGGAFGLYLSLGVPGYRDAPIATRLAAAEEFRANRPRQDAAEARFAESLPDVPDPTVSEEFKTLMAQLREAVARRPDDLQGHVLLARNEAAMGNFGAAATAQEAVLRIKGEAAEAQDFLLLAQLWITAAGGYVSPEAEAVLAQVLQRDPENMEARYYWGLMRAQTGRPDLAFNVWRGVMAAVPQDAPWAADLPAQIAAAARAAGVDYTPPASAPVRGPSAEDMAAAQDMSPEERQAFIRSMVEGLAEELATEGGAPEKWAQLVRALGVLGEIARQAEIVAEAREVFAGNPDAIAVIEAAAGGGQ</sequence>
<gene>
    <name evidence="4" type="ORF">SAMN05444002_0994</name>
</gene>
<organism evidence="4 5">
    <name type="scientific">Vannielia litorea</name>
    <dbReference type="NCBI Taxonomy" id="1217970"/>
    <lineage>
        <taxon>Bacteria</taxon>
        <taxon>Pseudomonadati</taxon>
        <taxon>Pseudomonadota</taxon>
        <taxon>Alphaproteobacteria</taxon>
        <taxon>Rhodobacterales</taxon>
        <taxon>Paracoccaceae</taxon>
        <taxon>Vannielia</taxon>
    </lineage>
</organism>
<protein>
    <submittedName>
        <fullName evidence="4">Cytochrome c-type biogenesis protein CcmH</fullName>
    </submittedName>
</protein>
<evidence type="ECO:0000259" key="3">
    <source>
        <dbReference type="Pfam" id="PF23914"/>
    </source>
</evidence>
<proteinExistence type="predicted"/>